<dbReference type="Gene3D" id="3.40.50.300">
    <property type="entry name" value="P-loop containing nucleotide triphosphate hydrolases"/>
    <property type="match status" value="1"/>
</dbReference>
<evidence type="ECO:0000259" key="4">
    <source>
        <dbReference type="PROSITE" id="PS50901"/>
    </source>
</evidence>
<organism evidence="5 6">
    <name type="scientific">Gemella sanguinis</name>
    <dbReference type="NCBI Taxonomy" id="84135"/>
    <lineage>
        <taxon>Bacteria</taxon>
        <taxon>Bacillati</taxon>
        <taxon>Bacillota</taxon>
        <taxon>Bacilli</taxon>
        <taxon>Bacillales</taxon>
        <taxon>Gemellaceae</taxon>
        <taxon>Gemella</taxon>
    </lineage>
</organism>
<dbReference type="InterPro" id="IPR002543">
    <property type="entry name" value="FtsK_dom"/>
</dbReference>
<keyword evidence="2 3" id="KW-0067">ATP-binding</keyword>
<sequence>MLVTKTSINILNSIDENKKISISLPSCPHYLITGGTGSGKTTYSLYLLGKLCLTYKNAKVYILDFKGDDQFSRFNNYKNYFSYVDCIAGLREVYEIFSERLKNTGNFYPLIIFIDELASMISYFSRTTSEKNEIQRIIAEILMMGRSKSVHIITSTQRPDSSLFSNGARDNYTFKLGLGNLSSEGKKMIFSSSDIVFKKCNVGYGYLSLHSNEPIFVGVPVFSNFKKIYTLIKLHLGDEKD</sequence>
<evidence type="ECO:0000256" key="1">
    <source>
        <dbReference type="ARBA" id="ARBA00022741"/>
    </source>
</evidence>
<dbReference type="EMBL" id="PNGT01000004">
    <property type="protein sequence ID" value="PMC52390.1"/>
    <property type="molecule type" value="Genomic_DNA"/>
</dbReference>
<accession>A0A2N6SEQ8</accession>
<dbReference type="GO" id="GO:0005524">
    <property type="term" value="F:ATP binding"/>
    <property type="evidence" value="ECO:0007669"/>
    <property type="project" value="UniProtKB-UniRule"/>
</dbReference>
<dbReference type="SUPFAM" id="SSF52540">
    <property type="entry name" value="P-loop containing nucleoside triphosphate hydrolases"/>
    <property type="match status" value="1"/>
</dbReference>
<dbReference type="Proteomes" id="UP000235670">
    <property type="component" value="Unassembled WGS sequence"/>
</dbReference>
<dbReference type="InterPro" id="IPR027417">
    <property type="entry name" value="P-loop_NTPase"/>
</dbReference>
<evidence type="ECO:0000313" key="5">
    <source>
        <dbReference type="EMBL" id="PMC52390.1"/>
    </source>
</evidence>
<dbReference type="AlphaFoldDB" id="A0A2N6SEQ8"/>
<evidence type="ECO:0000256" key="3">
    <source>
        <dbReference type="PROSITE-ProRule" id="PRU00289"/>
    </source>
</evidence>
<dbReference type="PANTHER" id="PTHR22683">
    <property type="entry name" value="SPORULATION PROTEIN RELATED"/>
    <property type="match status" value="1"/>
</dbReference>
<evidence type="ECO:0000313" key="6">
    <source>
        <dbReference type="Proteomes" id="UP000235670"/>
    </source>
</evidence>
<dbReference type="PROSITE" id="PS50901">
    <property type="entry name" value="FTSK"/>
    <property type="match status" value="1"/>
</dbReference>
<reference evidence="5 6" key="1">
    <citation type="submission" date="2017-09" db="EMBL/GenBank/DDBJ databases">
        <title>Bacterial strain isolated from the female urinary microbiota.</title>
        <authorList>
            <person name="Thomas-White K."/>
            <person name="Kumar N."/>
            <person name="Forster S."/>
            <person name="Putonti C."/>
            <person name="Lawley T."/>
            <person name="Wolfe A.J."/>
        </authorList>
    </citation>
    <scope>NUCLEOTIDE SEQUENCE [LARGE SCALE GENOMIC DNA]</scope>
    <source>
        <strain evidence="5 6">UMB0186</strain>
    </source>
</reference>
<dbReference type="InterPro" id="IPR050206">
    <property type="entry name" value="FtsK/SpoIIIE/SftA"/>
</dbReference>
<comment type="caution">
    <text evidence="5">The sequence shown here is derived from an EMBL/GenBank/DDBJ whole genome shotgun (WGS) entry which is preliminary data.</text>
</comment>
<name>A0A2N6SEQ8_9BACL</name>
<gene>
    <name evidence="5" type="ORF">CJ218_04495</name>
</gene>
<dbReference type="OrthoDB" id="9807790at2"/>
<evidence type="ECO:0000256" key="2">
    <source>
        <dbReference type="ARBA" id="ARBA00022840"/>
    </source>
</evidence>
<dbReference type="Pfam" id="PF01580">
    <property type="entry name" value="FtsK_SpoIIIE"/>
    <property type="match status" value="1"/>
</dbReference>
<feature type="domain" description="FtsK" evidence="4">
    <location>
        <begin position="17"/>
        <end position="187"/>
    </location>
</feature>
<dbReference type="SMART" id="SM00382">
    <property type="entry name" value="AAA"/>
    <property type="match status" value="1"/>
</dbReference>
<keyword evidence="1 3" id="KW-0547">Nucleotide-binding</keyword>
<feature type="binding site" evidence="3">
    <location>
        <begin position="34"/>
        <end position="41"/>
    </location>
    <ligand>
        <name>ATP</name>
        <dbReference type="ChEBI" id="CHEBI:30616"/>
    </ligand>
</feature>
<dbReference type="GO" id="GO:0003677">
    <property type="term" value="F:DNA binding"/>
    <property type="evidence" value="ECO:0007669"/>
    <property type="project" value="InterPro"/>
</dbReference>
<dbReference type="InterPro" id="IPR003593">
    <property type="entry name" value="AAA+_ATPase"/>
</dbReference>
<dbReference type="PANTHER" id="PTHR22683:SF47">
    <property type="entry name" value="FTSK DOMAIN-CONTAINING PROTEIN YDCQ"/>
    <property type="match status" value="1"/>
</dbReference>
<protein>
    <recommendedName>
        <fullName evidence="4">FtsK domain-containing protein</fullName>
    </recommendedName>
</protein>
<proteinExistence type="predicted"/>